<sequence>FSRRAAGRIEITLDRMAHASELIDFVKHSGLPFREVPVRIRYTDYSMAKGQPSRNALRIVFHYLVGRVMR</sequence>
<organism evidence="1">
    <name type="scientific">marine sediment metagenome</name>
    <dbReference type="NCBI Taxonomy" id="412755"/>
    <lineage>
        <taxon>unclassified sequences</taxon>
        <taxon>metagenomes</taxon>
        <taxon>ecological metagenomes</taxon>
    </lineage>
</organism>
<proteinExistence type="predicted"/>
<reference evidence="1" key="1">
    <citation type="journal article" date="2014" name="Front. Microbiol.">
        <title>High frequency of phylogenetically diverse reductive dehalogenase-homologous genes in deep subseafloor sedimentary metagenomes.</title>
        <authorList>
            <person name="Kawai M."/>
            <person name="Futagami T."/>
            <person name="Toyoda A."/>
            <person name="Takaki Y."/>
            <person name="Nishi S."/>
            <person name="Hori S."/>
            <person name="Arai W."/>
            <person name="Tsubouchi T."/>
            <person name="Morono Y."/>
            <person name="Uchiyama I."/>
            <person name="Ito T."/>
            <person name="Fujiyama A."/>
            <person name="Inagaki F."/>
            <person name="Takami H."/>
        </authorList>
    </citation>
    <scope>NUCLEOTIDE SEQUENCE</scope>
    <source>
        <strain evidence="1">Expedition CK06-06</strain>
    </source>
</reference>
<name>X0YN62_9ZZZZ</name>
<dbReference type="EMBL" id="BARS01041982">
    <property type="protein sequence ID" value="GAG38146.1"/>
    <property type="molecule type" value="Genomic_DNA"/>
</dbReference>
<evidence type="ECO:0000313" key="1">
    <source>
        <dbReference type="EMBL" id="GAG38146.1"/>
    </source>
</evidence>
<protein>
    <submittedName>
        <fullName evidence="1">Uncharacterized protein</fullName>
    </submittedName>
</protein>
<comment type="caution">
    <text evidence="1">The sequence shown here is derived from an EMBL/GenBank/DDBJ whole genome shotgun (WGS) entry which is preliminary data.</text>
</comment>
<gene>
    <name evidence="1" type="ORF">S01H1_63758</name>
</gene>
<dbReference type="AlphaFoldDB" id="X0YN62"/>
<feature type="non-terminal residue" evidence="1">
    <location>
        <position position="1"/>
    </location>
</feature>
<accession>X0YN62</accession>